<accession>A0A3S9PVU4</accession>
<sequence>MTSLMPTYRVGDPFYGDPRSPDLCMVGTDLVVPADMCSTPALRASAVASGLSGDAVQVDETAVFVYTGVWAINPRVLRMIPTAPLPGKSTRWTSDRRLLKEHHIEKIGHGYVTTRERTAADLLHLPYERGVTALIPLVRDGLDLDLVQEILGDRFRGVSSRRASQMMEQIAHALASCPESP</sequence>
<evidence type="ECO:0000313" key="1">
    <source>
        <dbReference type="EMBL" id="AZQ76469.1"/>
    </source>
</evidence>
<name>A0A3S9PVU4_9ACTO</name>
<dbReference type="AlphaFoldDB" id="A0A3S9PVU4"/>
<gene>
    <name evidence="1" type="ORF">EJ997_03055</name>
</gene>
<evidence type="ECO:0000313" key="2">
    <source>
        <dbReference type="Proteomes" id="UP000280344"/>
    </source>
</evidence>
<dbReference type="OrthoDB" id="9843935at2"/>
<organism evidence="1 2">
    <name type="scientific">Flaviflexus ciconiae</name>
    <dbReference type="NCBI Taxonomy" id="2496867"/>
    <lineage>
        <taxon>Bacteria</taxon>
        <taxon>Bacillati</taxon>
        <taxon>Actinomycetota</taxon>
        <taxon>Actinomycetes</taxon>
        <taxon>Actinomycetales</taxon>
        <taxon>Actinomycetaceae</taxon>
        <taxon>Flaviflexus</taxon>
    </lineage>
</organism>
<dbReference type="KEGG" id="flh:EJ997_03055"/>
<keyword evidence="2" id="KW-1185">Reference proteome</keyword>
<proteinExistence type="predicted"/>
<protein>
    <recommendedName>
        <fullName evidence="3">AbiEi antitoxin C-terminal domain-containing protein</fullName>
    </recommendedName>
</protein>
<reference evidence="1 2" key="1">
    <citation type="submission" date="2018-12" db="EMBL/GenBank/DDBJ databases">
        <title>Complete genome sequence of Flaviflexus sp. H23T48.</title>
        <authorList>
            <person name="Bae J.-W."/>
            <person name="Lee J.-Y."/>
        </authorList>
    </citation>
    <scope>NUCLEOTIDE SEQUENCE [LARGE SCALE GENOMIC DNA]</scope>
    <source>
        <strain evidence="1 2">H23T48</strain>
    </source>
</reference>
<dbReference type="EMBL" id="CP034593">
    <property type="protein sequence ID" value="AZQ76469.1"/>
    <property type="molecule type" value="Genomic_DNA"/>
</dbReference>
<dbReference type="Proteomes" id="UP000280344">
    <property type="component" value="Chromosome"/>
</dbReference>
<evidence type="ECO:0008006" key="3">
    <source>
        <dbReference type="Google" id="ProtNLM"/>
    </source>
</evidence>